<reference evidence="2" key="1">
    <citation type="journal article" date="2014" name="Front. Microbiol.">
        <title>High frequency of phylogenetically diverse reductive dehalogenase-homologous genes in deep subseafloor sedimentary metagenomes.</title>
        <authorList>
            <person name="Kawai M."/>
            <person name="Futagami T."/>
            <person name="Toyoda A."/>
            <person name="Takaki Y."/>
            <person name="Nishi S."/>
            <person name="Hori S."/>
            <person name="Arai W."/>
            <person name="Tsubouchi T."/>
            <person name="Morono Y."/>
            <person name="Uchiyama I."/>
            <person name="Ito T."/>
            <person name="Fujiyama A."/>
            <person name="Inagaki F."/>
            <person name="Takami H."/>
        </authorList>
    </citation>
    <scope>NUCLEOTIDE SEQUENCE</scope>
    <source>
        <strain evidence="2">Expedition CK06-06</strain>
    </source>
</reference>
<dbReference type="EMBL" id="BARV01017807">
    <property type="protein sequence ID" value="GAI27532.1"/>
    <property type="molecule type" value="Genomic_DNA"/>
</dbReference>
<feature type="region of interest" description="Disordered" evidence="1">
    <location>
        <begin position="93"/>
        <end position="133"/>
    </location>
</feature>
<proteinExistence type="predicted"/>
<sequence>MSSEVKQEADHILRSFEFRRHAVIIIPKGKDKIIAAMRLGITENDSVRVRPEPDKLAQGLTALDALADQFPHPDLMVLPRPSKAMFPERLDPVRVKDDNPTINTVSSRAPISTSKERLTDAIPRPRAGLDTLG</sequence>
<dbReference type="AlphaFoldDB" id="X1M7E5"/>
<evidence type="ECO:0000256" key="1">
    <source>
        <dbReference type="SAM" id="MobiDB-lite"/>
    </source>
</evidence>
<evidence type="ECO:0000313" key="2">
    <source>
        <dbReference type="EMBL" id="GAI27532.1"/>
    </source>
</evidence>
<protein>
    <submittedName>
        <fullName evidence="2">Uncharacterized protein</fullName>
    </submittedName>
</protein>
<comment type="caution">
    <text evidence="2">The sequence shown here is derived from an EMBL/GenBank/DDBJ whole genome shotgun (WGS) entry which is preliminary data.</text>
</comment>
<feature type="compositionally biased region" description="Polar residues" evidence="1">
    <location>
        <begin position="100"/>
        <end position="113"/>
    </location>
</feature>
<gene>
    <name evidence="2" type="ORF">S06H3_30259</name>
</gene>
<organism evidence="2">
    <name type="scientific">marine sediment metagenome</name>
    <dbReference type="NCBI Taxonomy" id="412755"/>
    <lineage>
        <taxon>unclassified sequences</taxon>
        <taxon>metagenomes</taxon>
        <taxon>ecological metagenomes</taxon>
    </lineage>
</organism>
<accession>X1M7E5</accession>
<name>X1M7E5_9ZZZZ</name>